<gene>
    <name evidence="1" type="ORF">MUK42_20763</name>
</gene>
<accession>A0A9E7G8B4</accession>
<dbReference type="EMBL" id="CP097507">
    <property type="protein sequence ID" value="URE06738.1"/>
    <property type="molecule type" value="Genomic_DNA"/>
</dbReference>
<dbReference type="Proteomes" id="UP001055439">
    <property type="component" value="Chromosome 5"/>
</dbReference>
<reference evidence="1" key="1">
    <citation type="submission" date="2022-05" db="EMBL/GenBank/DDBJ databases">
        <title>The Musa troglodytarum L. genome provides insights into the mechanism of non-climacteric behaviour and enrichment of carotenoids.</title>
        <authorList>
            <person name="Wang J."/>
        </authorList>
    </citation>
    <scope>NUCLEOTIDE SEQUENCE</scope>
    <source>
        <tissue evidence="1">Leaf</tissue>
    </source>
</reference>
<proteinExistence type="predicted"/>
<name>A0A9E7G8B4_9LILI</name>
<protein>
    <submittedName>
        <fullName evidence="1">Uncharacterized protein</fullName>
    </submittedName>
</protein>
<sequence>MALRETRELLVTAARRSSNTRHDRSQAYKLDPQFSIRHPFLWICNLIVPLPTGDLAEHDVVFGGEVKQ</sequence>
<evidence type="ECO:0000313" key="2">
    <source>
        <dbReference type="Proteomes" id="UP001055439"/>
    </source>
</evidence>
<dbReference type="OrthoDB" id="1101852at2759"/>
<evidence type="ECO:0000313" key="1">
    <source>
        <dbReference type="EMBL" id="URE06738.1"/>
    </source>
</evidence>
<dbReference type="AlphaFoldDB" id="A0A9E7G8B4"/>
<keyword evidence="2" id="KW-1185">Reference proteome</keyword>
<organism evidence="1 2">
    <name type="scientific">Musa troglodytarum</name>
    <name type="common">fe'i banana</name>
    <dbReference type="NCBI Taxonomy" id="320322"/>
    <lineage>
        <taxon>Eukaryota</taxon>
        <taxon>Viridiplantae</taxon>
        <taxon>Streptophyta</taxon>
        <taxon>Embryophyta</taxon>
        <taxon>Tracheophyta</taxon>
        <taxon>Spermatophyta</taxon>
        <taxon>Magnoliopsida</taxon>
        <taxon>Liliopsida</taxon>
        <taxon>Zingiberales</taxon>
        <taxon>Musaceae</taxon>
        <taxon>Musa</taxon>
    </lineage>
</organism>